<proteinExistence type="predicted"/>
<name>A0A938YUJ7_9ARCH</name>
<evidence type="ECO:0000313" key="2">
    <source>
        <dbReference type="EMBL" id="MBN2067409.1"/>
    </source>
</evidence>
<dbReference type="Pfam" id="PF14528">
    <property type="entry name" value="LAGLIDADG_3"/>
    <property type="match status" value="1"/>
</dbReference>
<accession>A0A938YUJ7</accession>
<feature type="domain" description="DOD-type homing endonuclease" evidence="1">
    <location>
        <begin position="61"/>
        <end position="169"/>
    </location>
</feature>
<dbReference type="InterPro" id="IPR004042">
    <property type="entry name" value="Intein_endonuc_central"/>
</dbReference>
<dbReference type="InterPro" id="IPR006142">
    <property type="entry name" value="INTEIN"/>
</dbReference>
<protein>
    <recommendedName>
        <fullName evidence="1">DOD-type homing endonuclease domain-containing protein</fullName>
    </recommendedName>
</protein>
<evidence type="ECO:0000313" key="3">
    <source>
        <dbReference type="Proteomes" id="UP000809243"/>
    </source>
</evidence>
<evidence type="ECO:0000259" key="1">
    <source>
        <dbReference type="PROSITE" id="PS50819"/>
    </source>
</evidence>
<dbReference type="PRINTS" id="PR00379">
    <property type="entry name" value="INTEIN"/>
</dbReference>
<dbReference type="InterPro" id="IPR027434">
    <property type="entry name" value="Homing_endonucl"/>
</dbReference>
<comment type="caution">
    <text evidence="2">The sequence shown here is derived from an EMBL/GenBank/DDBJ whole genome shotgun (WGS) entry which is preliminary data.</text>
</comment>
<organism evidence="2 3">
    <name type="scientific">Candidatus Iainarchaeum sp</name>
    <dbReference type="NCBI Taxonomy" id="3101447"/>
    <lineage>
        <taxon>Archaea</taxon>
        <taxon>Candidatus Iainarchaeota</taxon>
        <taxon>Candidatus Iainarchaeia</taxon>
        <taxon>Candidatus Iainarchaeales</taxon>
        <taxon>Candidatus Iainarchaeaceae</taxon>
        <taxon>Candidatus Iainarchaeum</taxon>
    </lineage>
</organism>
<dbReference type="GO" id="GO:0016539">
    <property type="term" value="P:intein-mediated protein splicing"/>
    <property type="evidence" value="ECO:0007669"/>
    <property type="project" value="InterPro"/>
</dbReference>
<dbReference type="InterPro" id="IPR004860">
    <property type="entry name" value="LAGLIDADG_dom"/>
</dbReference>
<dbReference type="SUPFAM" id="SSF55608">
    <property type="entry name" value="Homing endonucleases"/>
    <property type="match status" value="1"/>
</dbReference>
<dbReference type="AlphaFoldDB" id="A0A938YUJ7"/>
<dbReference type="Gene3D" id="3.10.28.10">
    <property type="entry name" value="Homing endonucleases"/>
    <property type="match status" value="1"/>
</dbReference>
<sequence>MLLTSELAEFTGALLGDGCLSKYFVKSENRERYELAFTGSVDDFSYYNETLQPIICNAFGVKGRLFFRGNSTRFHIKSKKVFNFFAGLGFMVGKKGQTLSIPEVFLERDELALAVVRGLWNTDGSIYRRYNKMYPGHARLYNKALVMQLKMNSNKLLLQVKEILAVAGIKTSSITKEKKAFSLHIGSQDAIKKYLKLIGFSNKHHLKRISKFNAFS</sequence>
<dbReference type="EMBL" id="JAFGDB010000047">
    <property type="protein sequence ID" value="MBN2067409.1"/>
    <property type="molecule type" value="Genomic_DNA"/>
</dbReference>
<gene>
    <name evidence="2" type="ORF">JW744_03000</name>
</gene>
<dbReference type="PROSITE" id="PS50819">
    <property type="entry name" value="INTEIN_ENDONUCLEASE"/>
    <property type="match status" value="1"/>
</dbReference>
<reference evidence="2" key="1">
    <citation type="submission" date="2021-01" db="EMBL/GenBank/DDBJ databases">
        <title>Active Sulfur Cycling in an Early Earth Analoge.</title>
        <authorList>
            <person name="Hahn C.R."/>
            <person name="Youssef N.H."/>
            <person name="Elshahed M."/>
        </authorList>
    </citation>
    <scope>NUCLEOTIDE SEQUENCE</scope>
    <source>
        <strain evidence="2">Zod_Metabat.1151</strain>
    </source>
</reference>
<dbReference type="GO" id="GO:0004519">
    <property type="term" value="F:endonuclease activity"/>
    <property type="evidence" value="ECO:0007669"/>
    <property type="project" value="InterPro"/>
</dbReference>
<dbReference type="Proteomes" id="UP000809243">
    <property type="component" value="Unassembled WGS sequence"/>
</dbReference>